<evidence type="ECO:0000259" key="1">
    <source>
        <dbReference type="PROSITE" id="PS51186"/>
    </source>
</evidence>
<comment type="caution">
    <text evidence="2">The sequence shown here is derived from an EMBL/GenBank/DDBJ whole genome shotgun (WGS) entry which is preliminary data.</text>
</comment>
<reference evidence="2 3" key="1">
    <citation type="journal article" date="2016" name="Int. J. Syst. Evol. Microbiol.">
        <title>Ensifer glycinis sp. nov., an novel rhizobial species associated with Glycine spp.</title>
        <authorList>
            <person name="Yan H."/>
            <person name="Yan J."/>
            <person name="Sui X.H."/>
            <person name="Wang E.T."/>
            <person name="Chen W.X."/>
            <person name="Zhang X.X."/>
            <person name="Chen W.F."/>
        </authorList>
    </citation>
    <scope>NUCLEOTIDE SEQUENCE [LARGE SCALE GENOMIC DNA]</scope>
    <source>
        <strain evidence="2 3">CCBAU 23380</strain>
    </source>
</reference>
<dbReference type="RefSeq" id="WP_064242449.1">
    <property type="nucleotide sequence ID" value="NZ_LPUX01000060.1"/>
</dbReference>
<keyword evidence="2" id="KW-0808">Transferase</keyword>
<dbReference type="GO" id="GO:0016747">
    <property type="term" value="F:acyltransferase activity, transferring groups other than amino-acyl groups"/>
    <property type="evidence" value="ECO:0007669"/>
    <property type="project" value="InterPro"/>
</dbReference>
<protein>
    <submittedName>
        <fullName evidence="2">GCN5 family acetyltransferase</fullName>
    </submittedName>
</protein>
<dbReference type="EMBL" id="LPUX01000060">
    <property type="protein sequence ID" value="OAP38968.1"/>
    <property type="molecule type" value="Genomic_DNA"/>
</dbReference>
<dbReference type="PANTHER" id="PTHR43072">
    <property type="entry name" value="N-ACETYLTRANSFERASE"/>
    <property type="match status" value="1"/>
</dbReference>
<dbReference type="Proteomes" id="UP000094025">
    <property type="component" value="Unassembled WGS sequence"/>
</dbReference>
<gene>
    <name evidence="2" type="ORF">AU381_07575</name>
</gene>
<dbReference type="InterPro" id="IPR000182">
    <property type="entry name" value="GNAT_dom"/>
</dbReference>
<name>A0A178XUJ9_9HYPH</name>
<dbReference type="OrthoDB" id="5459937at2"/>
<dbReference type="SUPFAM" id="SSF55729">
    <property type="entry name" value="Acyl-CoA N-acyltransferases (Nat)"/>
    <property type="match status" value="1"/>
</dbReference>
<feature type="domain" description="N-acetyltransferase" evidence="1">
    <location>
        <begin position="3"/>
        <end position="166"/>
    </location>
</feature>
<dbReference type="CDD" id="cd04301">
    <property type="entry name" value="NAT_SF"/>
    <property type="match status" value="1"/>
</dbReference>
<proteinExistence type="predicted"/>
<dbReference type="AlphaFoldDB" id="A0A178XUJ9"/>
<sequence length="185" mass="20250">MTFTLRDAVAADLPAITEIYRESVLNGVATYEVAPPSEAEMALRFSTITGNGYPYIVAADERGDVLGYAYAFAFRTRAAYRFLVEDSIYLAPESRGQGIGRALLEELVRRCTKLGFRQMVAVIGGAHPSSIAVHRAVGFEHQGLMKATGFKHGRWLDTAIMQRPLGEGTATLPAEGIYPDTLYRS</sequence>
<dbReference type="Pfam" id="PF00583">
    <property type="entry name" value="Acetyltransf_1"/>
    <property type="match status" value="1"/>
</dbReference>
<evidence type="ECO:0000313" key="2">
    <source>
        <dbReference type="EMBL" id="OAP38968.1"/>
    </source>
</evidence>
<dbReference type="PANTHER" id="PTHR43072:SF8">
    <property type="entry name" value="ACYLTRANSFERASE FABY-RELATED"/>
    <property type="match status" value="1"/>
</dbReference>
<dbReference type="PROSITE" id="PS51186">
    <property type="entry name" value="GNAT"/>
    <property type="match status" value="1"/>
</dbReference>
<dbReference type="Gene3D" id="3.40.630.30">
    <property type="match status" value="1"/>
</dbReference>
<dbReference type="STRING" id="1472378.AU381_07575"/>
<evidence type="ECO:0000313" key="3">
    <source>
        <dbReference type="Proteomes" id="UP000094025"/>
    </source>
</evidence>
<accession>A0A178XUJ9</accession>
<dbReference type="InterPro" id="IPR016181">
    <property type="entry name" value="Acyl_CoA_acyltransferase"/>
</dbReference>
<keyword evidence="3" id="KW-1185">Reference proteome</keyword>
<organism evidence="2 3">
    <name type="scientific">Sinorhizobium glycinis</name>
    <dbReference type="NCBI Taxonomy" id="1472378"/>
    <lineage>
        <taxon>Bacteria</taxon>
        <taxon>Pseudomonadati</taxon>
        <taxon>Pseudomonadota</taxon>
        <taxon>Alphaproteobacteria</taxon>
        <taxon>Hyphomicrobiales</taxon>
        <taxon>Rhizobiaceae</taxon>
        <taxon>Sinorhizobium/Ensifer group</taxon>
        <taxon>Sinorhizobium</taxon>
    </lineage>
</organism>